<dbReference type="EMBL" id="BMAT01000960">
    <property type="protein sequence ID" value="GFR77238.1"/>
    <property type="molecule type" value="Genomic_DNA"/>
</dbReference>
<gene>
    <name evidence="1" type="ORF">ElyMa_000503900</name>
</gene>
<dbReference type="Proteomes" id="UP000762676">
    <property type="component" value="Unassembled WGS sequence"/>
</dbReference>
<sequence length="116" mass="13104">MEPDRPPQTELANTSTFCLVILGRENHATGTSYSCTWIHSNSGLTVFDPHRRDMLLCRAFLPGMGRLAFLFSRTRAMSFTSCIHWQRVLIVPILRSTISQSLQVSDCSHRRGTIPP</sequence>
<reference evidence="1 2" key="1">
    <citation type="journal article" date="2021" name="Elife">
        <title>Chloroplast acquisition without the gene transfer in kleptoplastic sea slugs, Plakobranchus ocellatus.</title>
        <authorList>
            <person name="Maeda T."/>
            <person name="Takahashi S."/>
            <person name="Yoshida T."/>
            <person name="Shimamura S."/>
            <person name="Takaki Y."/>
            <person name="Nagai Y."/>
            <person name="Toyoda A."/>
            <person name="Suzuki Y."/>
            <person name="Arimoto A."/>
            <person name="Ishii H."/>
            <person name="Satoh N."/>
            <person name="Nishiyama T."/>
            <person name="Hasebe M."/>
            <person name="Maruyama T."/>
            <person name="Minagawa J."/>
            <person name="Obokata J."/>
            <person name="Shigenobu S."/>
        </authorList>
    </citation>
    <scope>NUCLEOTIDE SEQUENCE [LARGE SCALE GENOMIC DNA]</scope>
</reference>
<name>A0AAV4FX03_9GAST</name>
<protein>
    <submittedName>
        <fullName evidence="1">Uncharacterized protein</fullName>
    </submittedName>
</protein>
<organism evidence="1 2">
    <name type="scientific">Elysia marginata</name>
    <dbReference type="NCBI Taxonomy" id="1093978"/>
    <lineage>
        <taxon>Eukaryota</taxon>
        <taxon>Metazoa</taxon>
        <taxon>Spiralia</taxon>
        <taxon>Lophotrochozoa</taxon>
        <taxon>Mollusca</taxon>
        <taxon>Gastropoda</taxon>
        <taxon>Heterobranchia</taxon>
        <taxon>Euthyneura</taxon>
        <taxon>Panpulmonata</taxon>
        <taxon>Sacoglossa</taxon>
        <taxon>Placobranchoidea</taxon>
        <taxon>Plakobranchidae</taxon>
        <taxon>Elysia</taxon>
    </lineage>
</organism>
<proteinExistence type="predicted"/>
<evidence type="ECO:0000313" key="2">
    <source>
        <dbReference type="Proteomes" id="UP000762676"/>
    </source>
</evidence>
<dbReference type="AlphaFoldDB" id="A0AAV4FX03"/>
<accession>A0AAV4FX03</accession>
<evidence type="ECO:0000313" key="1">
    <source>
        <dbReference type="EMBL" id="GFR77238.1"/>
    </source>
</evidence>
<keyword evidence="2" id="KW-1185">Reference proteome</keyword>
<comment type="caution">
    <text evidence="1">The sequence shown here is derived from an EMBL/GenBank/DDBJ whole genome shotgun (WGS) entry which is preliminary data.</text>
</comment>